<dbReference type="OrthoDB" id="269120at2759"/>
<keyword evidence="4 10" id="KW-0812">Transmembrane</keyword>
<evidence type="ECO:0000256" key="9">
    <source>
        <dbReference type="ARBA" id="ARBA00023136"/>
    </source>
</evidence>
<dbReference type="Pfam" id="PF00153">
    <property type="entry name" value="Mito_carr"/>
    <property type="match status" value="4"/>
</dbReference>
<dbReference type="Gene3D" id="1.50.40.10">
    <property type="entry name" value="Mitochondrial carrier domain"/>
    <property type="match status" value="2"/>
</dbReference>
<keyword evidence="12" id="KW-1185">Reference proteome</keyword>
<dbReference type="GO" id="GO:0015218">
    <property type="term" value="F:pyrimidine nucleotide transmembrane transporter activity"/>
    <property type="evidence" value="ECO:0007669"/>
    <property type="project" value="InterPro"/>
</dbReference>
<evidence type="ECO:0000313" key="12">
    <source>
        <dbReference type="Proteomes" id="UP000095280"/>
    </source>
</evidence>
<keyword evidence="3 11" id="KW-0813">Transport</keyword>
<organism evidence="12 13">
    <name type="scientific">Macrostomum lignano</name>
    <dbReference type="NCBI Taxonomy" id="282301"/>
    <lineage>
        <taxon>Eukaryota</taxon>
        <taxon>Metazoa</taxon>
        <taxon>Spiralia</taxon>
        <taxon>Lophotrochozoa</taxon>
        <taxon>Platyhelminthes</taxon>
        <taxon>Rhabditophora</taxon>
        <taxon>Macrostomorpha</taxon>
        <taxon>Macrostomida</taxon>
        <taxon>Macrostomidae</taxon>
        <taxon>Macrostomum</taxon>
    </lineage>
</organism>
<sequence>MVVLDGSAAHLIAGGFAGTVGAIVTSPLEVVKTRLQGSVNSWHDNRILSQSPARFGGATPALMKLFRTGAASTVVGSHQHHHHHVQISKPQPVVATQQSMSIYQCLRYIQHTEGFRALFKGLSMTVLGVLPSRAIYFSAYFNGQEMFSQFFSKGSHSNIVLAAAFSSFVSSTVTNPIWFVKTRLQLDQSPSANPLSVWRCAREVWSTSGLLGFYRGIQASYLGIAETSLHFVMYEHLKRRLIEWSRQGAAADGMELPDHGGVSRADEMVFCTIASMLSKSTVTVACYPHEVLRTRLRQEGSKYTGLVQTVRLVVKEEGFRAMYKGLLTHFVRQIPNTCIVLTTYEGVLHFFRSNGMLL</sequence>
<feature type="repeat" description="Solcar" evidence="10">
    <location>
        <begin position="154"/>
        <end position="240"/>
    </location>
</feature>
<keyword evidence="8" id="KW-0496">Mitochondrion</keyword>
<dbReference type="WBParaSite" id="maker-uti_cns_0010271-snap-gene-0.5-mRNA-1">
    <property type="protein sequence ID" value="maker-uti_cns_0010271-snap-gene-0.5-mRNA-1"/>
    <property type="gene ID" value="maker-uti_cns_0010271-snap-gene-0.5"/>
</dbReference>
<evidence type="ECO:0000256" key="7">
    <source>
        <dbReference type="ARBA" id="ARBA00022989"/>
    </source>
</evidence>
<accession>A0A1I8GXX2</accession>
<feature type="repeat" description="Solcar" evidence="10">
    <location>
        <begin position="266"/>
        <end position="350"/>
    </location>
</feature>
<dbReference type="InterPro" id="IPR023395">
    <property type="entry name" value="MCP_dom_sf"/>
</dbReference>
<evidence type="ECO:0000256" key="4">
    <source>
        <dbReference type="ARBA" id="ARBA00022692"/>
    </source>
</evidence>
<evidence type="ECO:0000313" key="13">
    <source>
        <dbReference type="WBParaSite" id="maker-uti_cns_0003564-snap-gene-0.3-mRNA-1"/>
    </source>
</evidence>
<reference evidence="13 14" key="1">
    <citation type="submission" date="2016-11" db="UniProtKB">
        <authorList>
            <consortium name="WormBaseParasite"/>
        </authorList>
    </citation>
    <scope>IDENTIFICATION</scope>
</reference>
<comment type="similarity">
    <text evidence="2 11">Belongs to the mitochondrial carrier (TC 2.A.29) family.</text>
</comment>
<dbReference type="PROSITE" id="PS50920">
    <property type="entry name" value="SOLCAR"/>
    <property type="match status" value="3"/>
</dbReference>
<evidence type="ECO:0000256" key="10">
    <source>
        <dbReference type="PROSITE-ProRule" id="PRU00282"/>
    </source>
</evidence>
<dbReference type="WBParaSite" id="maker-uti_cns_0003564-snap-gene-0.3-mRNA-1">
    <property type="protein sequence ID" value="maker-uti_cns_0003564-snap-gene-0.3-mRNA-1"/>
    <property type="gene ID" value="maker-uti_cns_0003564-snap-gene-0.3"/>
</dbReference>
<dbReference type="InterPro" id="IPR049562">
    <property type="entry name" value="SLC25A33/36-like"/>
</dbReference>
<evidence type="ECO:0000256" key="5">
    <source>
        <dbReference type="ARBA" id="ARBA00022737"/>
    </source>
</evidence>
<keyword evidence="5" id="KW-0677">Repeat</keyword>
<evidence type="ECO:0000256" key="3">
    <source>
        <dbReference type="ARBA" id="ARBA00022448"/>
    </source>
</evidence>
<name>A0A1I8GXX2_9PLAT</name>
<evidence type="ECO:0000256" key="11">
    <source>
        <dbReference type="RuleBase" id="RU000488"/>
    </source>
</evidence>
<dbReference type="Proteomes" id="UP000095280">
    <property type="component" value="Unplaced"/>
</dbReference>
<keyword evidence="6" id="KW-0999">Mitochondrion inner membrane</keyword>
<evidence type="ECO:0000256" key="8">
    <source>
        <dbReference type="ARBA" id="ARBA00023128"/>
    </source>
</evidence>
<keyword evidence="9 10" id="KW-0472">Membrane</keyword>
<dbReference type="WBParaSite" id="maker-uti_cns_0005787-snap-gene-0.5-mRNA-1">
    <property type="protein sequence ID" value="maker-uti_cns_0005787-snap-gene-0.5-mRNA-1"/>
    <property type="gene ID" value="maker-uti_cns_0005787-snap-gene-0.5"/>
</dbReference>
<proteinExistence type="inferred from homology"/>
<dbReference type="GO" id="GO:0005743">
    <property type="term" value="C:mitochondrial inner membrane"/>
    <property type="evidence" value="ECO:0007669"/>
    <property type="project" value="UniProtKB-SubCell"/>
</dbReference>
<keyword evidence="7" id="KW-1133">Transmembrane helix</keyword>
<dbReference type="GO" id="GO:1990519">
    <property type="term" value="P:pyrimidine nucleotide import into mitochondrion"/>
    <property type="evidence" value="ECO:0007669"/>
    <property type="project" value="TreeGrafter"/>
</dbReference>
<feature type="repeat" description="Solcar" evidence="10">
    <location>
        <begin position="5"/>
        <end position="146"/>
    </location>
</feature>
<dbReference type="AlphaFoldDB" id="A0A1I8GXX2"/>
<dbReference type="PANTHER" id="PTHR45829:SF4">
    <property type="entry name" value="MITOCHONDRIAL CARRIER PROTEIN RIM2"/>
    <property type="match status" value="1"/>
</dbReference>
<dbReference type="SUPFAM" id="SSF103506">
    <property type="entry name" value="Mitochondrial carrier"/>
    <property type="match status" value="1"/>
</dbReference>
<dbReference type="STRING" id="282301.A0A1I8GXX2"/>
<dbReference type="InterPro" id="IPR018108">
    <property type="entry name" value="MCP_transmembrane"/>
</dbReference>
<dbReference type="PANTHER" id="PTHR45829">
    <property type="entry name" value="MITOCHONDRIAL CARRIER PROTEIN RIM2"/>
    <property type="match status" value="1"/>
</dbReference>
<evidence type="ECO:0000256" key="6">
    <source>
        <dbReference type="ARBA" id="ARBA00022792"/>
    </source>
</evidence>
<comment type="subcellular location">
    <subcellularLocation>
        <location evidence="1">Mitochondrion inner membrane</location>
        <topology evidence="1">Multi-pass membrane protein</topology>
    </subcellularLocation>
</comment>
<evidence type="ECO:0000256" key="2">
    <source>
        <dbReference type="ARBA" id="ARBA00006375"/>
    </source>
</evidence>
<evidence type="ECO:0000313" key="14">
    <source>
        <dbReference type="WBParaSite" id="maker-uti_cns_0005787-snap-gene-0.5-mRNA-1"/>
    </source>
</evidence>
<protein>
    <submittedName>
        <fullName evidence="13 14">Mitochondrial carrier protein</fullName>
    </submittedName>
</protein>
<evidence type="ECO:0000256" key="1">
    <source>
        <dbReference type="ARBA" id="ARBA00004448"/>
    </source>
</evidence>